<evidence type="ECO:0000256" key="3">
    <source>
        <dbReference type="ARBA" id="ARBA00022989"/>
    </source>
</evidence>
<feature type="transmembrane region" description="Helical" evidence="5">
    <location>
        <begin position="504"/>
        <end position="529"/>
    </location>
</feature>
<organism evidence="7 8">
    <name type="scientific">Galendromus occidentalis</name>
    <name type="common">western predatory mite</name>
    <dbReference type="NCBI Taxonomy" id="34638"/>
    <lineage>
        <taxon>Eukaryota</taxon>
        <taxon>Metazoa</taxon>
        <taxon>Ecdysozoa</taxon>
        <taxon>Arthropoda</taxon>
        <taxon>Chelicerata</taxon>
        <taxon>Arachnida</taxon>
        <taxon>Acari</taxon>
        <taxon>Parasitiformes</taxon>
        <taxon>Mesostigmata</taxon>
        <taxon>Gamasina</taxon>
        <taxon>Phytoseioidea</taxon>
        <taxon>Phytoseiidae</taxon>
        <taxon>Typhlodrominae</taxon>
        <taxon>Galendromus</taxon>
    </lineage>
</organism>
<evidence type="ECO:0000256" key="2">
    <source>
        <dbReference type="ARBA" id="ARBA00022692"/>
    </source>
</evidence>
<dbReference type="PANTHER" id="PTHR22950:SF652">
    <property type="entry name" value="TRANSMEMBRANE AMINO ACID TRANSPORTER FAMILY PROTEIN"/>
    <property type="match status" value="1"/>
</dbReference>
<name>A0AAJ7SFA5_9ACAR</name>
<protein>
    <submittedName>
        <fullName evidence="8">Sodium-coupled neutral amino acid transporter 7</fullName>
    </submittedName>
</protein>
<dbReference type="InterPro" id="IPR013057">
    <property type="entry name" value="AA_transpt_TM"/>
</dbReference>
<feature type="transmembrane region" description="Helical" evidence="5">
    <location>
        <begin position="553"/>
        <end position="570"/>
    </location>
</feature>
<feature type="transmembrane region" description="Helical" evidence="5">
    <location>
        <begin position="424"/>
        <end position="444"/>
    </location>
</feature>
<evidence type="ECO:0000256" key="4">
    <source>
        <dbReference type="ARBA" id="ARBA00023136"/>
    </source>
</evidence>
<keyword evidence="7" id="KW-1185">Reference proteome</keyword>
<dbReference type="Proteomes" id="UP000694867">
    <property type="component" value="Unplaced"/>
</dbReference>
<dbReference type="KEGG" id="goe:100907810"/>
<dbReference type="RefSeq" id="XP_028967688.1">
    <property type="nucleotide sequence ID" value="XM_029111855.1"/>
</dbReference>
<dbReference type="GO" id="GO:0015179">
    <property type="term" value="F:L-amino acid transmembrane transporter activity"/>
    <property type="evidence" value="ECO:0007669"/>
    <property type="project" value="TreeGrafter"/>
</dbReference>
<keyword evidence="4 5" id="KW-0472">Membrane</keyword>
<reference evidence="8" key="1">
    <citation type="submission" date="2025-08" db="UniProtKB">
        <authorList>
            <consortium name="RefSeq"/>
        </authorList>
    </citation>
    <scope>IDENTIFICATION</scope>
</reference>
<feature type="transmembrane region" description="Helical" evidence="5">
    <location>
        <begin position="354"/>
        <end position="375"/>
    </location>
</feature>
<feature type="domain" description="Amino acid transporter transmembrane" evidence="6">
    <location>
        <begin position="233"/>
        <end position="595"/>
    </location>
</feature>
<comment type="subcellular location">
    <subcellularLocation>
        <location evidence="1">Membrane</location>
        <topology evidence="1">Multi-pass membrane protein</topology>
    </subcellularLocation>
</comment>
<gene>
    <name evidence="8" type="primary">LOC100907810</name>
</gene>
<keyword evidence="3 5" id="KW-1133">Transmembrane helix</keyword>
<feature type="transmembrane region" description="Helical" evidence="5">
    <location>
        <begin position="387"/>
        <end position="404"/>
    </location>
</feature>
<feature type="transmembrane region" description="Helical" evidence="5">
    <location>
        <begin position="576"/>
        <end position="601"/>
    </location>
</feature>
<proteinExistence type="predicted"/>
<dbReference type="Pfam" id="PF01490">
    <property type="entry name" value="Aa_trans"/>
    <property type="match status" value="1"/>
</dbReference>
<dbReference type="GO" id="GO:0016020">
    <property type="term" value="C:membrane"/>
    <property type="evidence" value="ECO:0007669"/>
    <property type="project" value="UniProtKB-SubCell"/>
</dbReference>
<evidence type="ECO:0000256" key="5">
    <source>
        <dbReference type="SAM" id="Phobius"/>
    </source>
</evidence>
<feature type="transmembrane region" description="Helical" evidence="5">
    <location>
        <begin position="465"/>
        <end position="484"/>
    </location>
</feature>
<evidence type="ECO:0000259" key="6">
    <source>
        <dbReference type="Pfam" id="PF01490"/>
    </source>
</evidence>
<dbReference type="PANTHER" id="PTHR22950">
    <property type="entry name" value="AMINO ACID TRANSPORTER"/>
    <property type="match status" value="1"/>
</dbReference>
<dbReference type="AlphaFoldDB" id="A0AAJ7SFA5"/>
<feature type="transmembrane region" description="Helical" evidence="5">
    <location>
        <begin position="613"/>
        <end position="634"/>
    </location>
</feature>
<evidence type="ECO:0000313" key="7">
    <source>
        <dbReference type="Proteomes" id="UP000694867"/>
    </source>
</evidence>
<feature type="transmembrane region" description="Helical" evidence="5">
    <location>
        <begin position="313"/>
        <end position="334"/>
    </location>
</feature>
<evidence type="ECO:0000313" key="8">
    <source>
        <dbReference type="RefSeq" id="XP_028967688.1"/>
    </source>
</evidence>
<sequence length="652" mass="72675">MNTLQGNSHSVPLPEMVWGTFSLSNLLPRLLFNNVAVLTPPTSTAYVLKHDGLNTLPWSDCGQHQHRSHPFEPQQAHFSRSRLSLCGDASGEVDCAETEQLRETCKTLLCEPGMASSRNYSNWALHNSGMEASLKSGYMAEDSCETTTTSLAQHIRQRSTSARQFLSSYNSSIEYTTYLNWHTLSSDLSEKIRQGSLRVNRNNAVEYATIDEERAHGDKVPLLRRVQSTNVQGISWGVAAFLLVNTALGAGVLNYPSAYDKAGGVLTATIIQIIMMFSLSVTMMVLAYCSDVKGDCTYHDVLMTTVGRKAQQLAAASILVTCYGVSITFLIIIGDQYDRLFLSLFGDDFCQNVFLSREFTIAVTSTLFILPICYFQRLDFLKYASSLGIFAMLYPVFLTIYVYYTQDVQPVFREISPDSPQSFMEFISIVPVICFAYQTHEVLLPIYANMRERNINSLVKTTSCCMLMLFVIYSAMGTYGYLTFGSGVKPDIMQMFDGQRPEVLIGIAALIIKMITSYPLIVICGRGAFDGLYAEIFKIPTEEFIANEKRRRIIITTLWFVTTTTLAVTLSNIGVVIELLGCLACVNVFVFPGLCLVGMYCKRRHFGLNYPNMMLAGGIILIVMGTGLFPLVLYESIRNWTSGSGHHLLCTH</sequence>
<feature type="transmembrane region" description="Helical" evidence="5">
    <location>
        <begin position="265"/>
        <end position="289"/>
    </location>
</feature>
<evidence type="ECO:0000256" key="1">
    <source>
        <dbReference type="ARBA" id="ARBA00004141"/>
    </source>
</evidence>
<feature type="transmembrane region" description="Helical" evidence="5">
    <location>
        <begin position="233"/>
        <end position="253"/>
    </location>
</feature>
<dbReference type="GeneID" id="100907810"/>
<accession>A0AAJ7SFA5</accession>
<keyword evidence="2 5" id="KW-0812">Transmembrane</keyword>